<feature type="non-terminal residue" evidence="3">
    <location>
        <position position="52"/>
    </location>
</feature>
<keyword evidence="3" id="KW-0067">ATP-binding</keyword>
<reference evidence="4" key="1">
    <citation type="journal article" date="2019" name="Int. J. Syst. Evol. Microbiol.">
        <title>The Global Catalogue of Microorganisms (GCM) 10K type strain sequencing project: providing services to taxonomists for standard genome sequencing and annotation.</title>
        <authorList>
            <consortium name="The Broad Institute Genomics Platform"/>
            <consortium name="The Broad Institute Genome Sequencing Center for Infectious Disease"/>
            <person name="Wu L."/>
            <person name="Ma J."/>
        </authorList>
    </citation>
    <scope>NUCLEOTIDE SEQUENCE [LARGE SCALE GENOMIC DNA]</scope>
    <source>
        <strain evidence="4">JCM 31696</strain>
    </source>
</reference>
<dbReference type="SUPFAM" id="SSF52540">
    <property type="entry name" value="P-loop containing nucleoside triphosphate hydrolases"/>
    <property type="match status" value="1"/>
</dbReference>
<evidence type="ECO:0000313" key="4">
    <source>
        <dbReference type="Proteomes" id="UP001597083"/>
    </source>
</evidence>
<protein>
    <submittedName>
        <fullName evidence="3">ATP-binding cassette domain-containing protein</fullName>
    </submittedName>
</protein>
<evidence type="ECO:0000259" key="2">
    <source>
        <dbReference type="Pfam" id="PF00005"/>
    </source>
</evidence>
<dbReference type="InterPro" id="IPR027417">
    <property type="entry name" value="P-loop_NTPase"/>
</dbReference>
<proteinExistence type="predicted"/>
<sequence length="52" mass="5385">MLEIKELTHSYGDQTVLGGLSLKVAEGELVGKVGPSGCGKSTLLRCVAGLIR</sequence>
<evidence type="ECO:0000313" key="3">
    <source>
        <dbReference type="EMBL" id="MFD0855182.1"/>
    </source>
</evidence>
<dbReference type="PANTHER" id="PTHR43023:SF3">
    <property type="entry name" value="PROTEIN TRIGALACTOSYLDIACYLGLYCEROL 3, CHLOROPLASTIC"/>
    <property type="match status" value="1"/>
</dbReference>
<evidence type="ECO:0000256" key="1">
    <source>
        <dbReference type="ARBA" id="ARBA00022448"/>
    </source>
</evidence>
<dbReference type="Proteomes" id="UP001597083">
    <property type="component" value="Unassembled WGS sequence"/>
</dbReference>
<dbReference type="PANTHER" id="PTHR43023">
    <property type="entry name" value="PROTEIN TRIGALACTOSYLDIACYLGLYCEROL 3, CHLOROPLASTIC"/>
    <property type="match status" value="1"/>
</dbReference>
<keyword evidence="4" id="KW-1185">Reference proteome</keyword>
<feature type="domain" description="ABC transporter" evidence="2">
    <location>
        <begin position="18"/>
        <end position="51"/>
    </location>
</feature>
<dbReference type="Pfam" id="PF00005">
    <property type="entry name" value="ABC_tran"/>
    <property type="match status" value="1"/>
</dbReference>
<dbReference type="EMBL" id="JBHTIR010003425">
    <property type="protein sequence ID" value="MFD0855182.1"/>
    <property type="molecule type" value="Genomic_DNA"/>
</dbReference>
<accession>A0ABW3CNJ5</accession>
<dbReference type="Gene3D" id="3.40.50.300">
    <property type="entry name" value="P-loop containing nucleotide triphosphate hydrolases"/>
    <property type="match status" value="1"/>
</dbReference>
<comment type="caution">
    <text evidence="3">The sequence shown here is derived from an EMBL/GenBank/DDBJ whole genome shotgun (WGS) entry which is preliminary data.</text>
</comment>
<keyword evidence="1" id="KW-0813">Transport</keyword>
<dbReference type="InterPro" id="IPR003439">
    <property type="entry name" value="ABC_transporter-like_ATP-bd"/>
</dbReference>
<organism evidence="3 4">
    <name type="scientific">Actinomadura adrarensis</name>
    <dbReference type="NCBI Taxonomy" id="1819600"/>
    <lineage>
        <taxon>Bacteria</taxon>
        <taxon>Bacillati</taxon>
        <taxon>Actinomycetota</taxon>
        <taxon>Actinomycetes</taxon>
        <taxon>Streptosporangiales</taxon>
        <taxon>Thermomonosporaceae</taxon>
        <taxon>Actinomadura</taxon>
    </lineage>
</organism>
<gene>
    <name evidence="3" type="ORF">ACFQ07_23285</name>
</gene>
<keyword evidence="3" id="KW-0547">Nucleotide-binding</keyword>
<dbReference type="GO" id="GO:0005524">
    <property type="term" value="F:ATP binding"/>
    <property type="evidence" value="ECO:0007669"/>
    <property type="project" value="UniProtKB-KW"/>
</dbReference>
<name>A0ABW3CNJ5_9ACTN</name>